<evidence type="ECO:0000256" key="2">
    <source>
        <dbReference type="SAM" id="SignalP"/>
    </source>
</evidence>
<keyword evidence="1" id="KW-0812">Transmembrane</keyword>
<feature type="transmembrane region" description="Helical" evidence="1">
    <location>
        <begin position="337"/>
        <end position="356"/>
    </location>
</feature>
<dbReference type="Proteomes" id="UP000184225">
    <property type="component" value="Unassembled WGS sequence"/>
</dbReference>
<feature type="transmembrane region" description="Helical" evidence="1">
    <location>
        <begin position="160"/>
        <end position="181"/>
    </location>
</feature>
<proteinExistence type="predicted"/>
<evidence type="ECO:0000313" key="3">
    <source>
        <dbReference type="EMBL" id="SHI64674.1"/>
    </source>
</evidence>
<dbReference type="AlphaFoldDB" id="A0A1M6CV48"/>
<organism evidence="3 4">
    <name type="scientific">Mesonia phycicola</name>
    <dbReference type="NCBI Taxonomy" id="579105"/>
    <lineage>
        <taxon>Bacteria</taxon>
        <taxon>Pseudomonadati</taxon>
        <taxon>Bacteroidota</taxon>
        <taxon>Flavobacteriia</taxon>
        <taxon>Flavobacteriales</taxon>
        <taxon>Flavobacteriaceae</taxon>
        <taxon>Mesonia</taxon>
    </lineage>
</organism>
<accession>A0A1M6CV48</accession>
<evidence type="ECO:0008006" key="5">
    <source>
        <dbReference type="Google" id="ProtNLM"/>
    </source>
</evidence>
<keyword evidence="2" id="KW-0732">Signal</keyword>
<name>A0A1M6CV48_9FLAO</name>
<keyword evidence="1" id="KW-1133">Transmembrane helix</keyword>
<dbReference type="RefSeq" id="WP_073149065.1">
    <property type="nucleotide sequence ID" value="NZ_FQYY01000003.1"/>
</dbReference>
<dbReference type="OrthoDB" id="9807384at2"/>
<keyword evidence="4" id="KW-1185">Reference proteome</keyword>
<protein>
    <recommendedName>
        <fullName evidence="5">Oxygen tolerance</fullName>
    </recommendedName>
</protein>
<reference evidence="3 4" key="1">
    <citation type="submission" date="2016-11" db="EMBL/GenBank/DDBJ databases">
        <authorList>
            <person name="Jaros S."/>
            <person name="Januszkiewicz K."/>
            <person name="Wedrychowicz H."/>
        </authorList>
    </citation>
    <scope>NUCLEOTIDE SEQUENCE [LARGE SCALE GENOMIC DNA]</scope>
    <source>
        <strain evidence="3 4">DSM 21425</strain>
    </source>
</reference>
<sequence length="540" mass="61401">MKQIKNHISFIKSFLVCTLFLCSVNILFAQEVTTSIDTTQIKIGEQIKYRIEVKADNGTQVVFPEGQTFLPLEMVEAYAIDTTKLSSENNYKLSRTYALTQFDSGSYTIPQQKVLIKDRNFLTDSLRVEVANVVVDTVNQDIFPIKPTIEIKKPSVFPMWILWLLLVIIGVAGLVFLFLMLRKKKLEREQNIPPYEKAIDTLKKLDESQTLEKGQIKEYYSVLTLAIKRYIDEKVDERALESTTEELIVRLNELKENKGFDLDNKVITDLQEILKRADLVKFAGGGMDKLTARSDRKLVEEDINSIKDTIPEPTEEELLKDEAYREAKKKKEKRTKIIAIVVGVLTIITIANFALFENKGLIYLKDLIIYNSADELLEQDWVASEYGNPPVYIITPEVLIRDVASVTPSTESFTYGKIDGELYVNILTENTQKTNSGEEPKENVGEQEANELATRGAKNILVKTDEFTTADGSTGVKVYGSFVIENEVTKQKEKKSYVHLYFASEQGSKIEILVSVEDGDEGFEEITNRIINSIEFNREN</sequence>
<dbReference type="STRING" id="579105.SAMN04488096_103167"/>
<feature type="signal peptide" evidence="2">
    <location>
        <begin position="1"/>
        <end position="29"/>
    </location>
</feature>
<keyword evidence="1" id="KW-0472">Membrane</keyword>
<feature type="chain" id="PRO_5012974501" description="Oxygen tolerance" evidence="2">
    <location>
        <begin position="30"/>
        <end position="540"/>
    </location>
</feature>
<dbReference type="EMBL" id="FQYY01000003">
    <property type="protein sequence ID" value="SHI64674.1"/>
    <property type="molecule type" value="Genomic_DNA"/>
</dbReference>
<gene>
    <name evidence="3" type="ORF">SAMN04488096_103167</name>
</gene>
<evidence type="ECO:0000256" key="1">
    <source>
        <dbReference type="SAM" id="Phobius"/>
    </source>
</evidence>
<evidence type="ECO:0000313" key="4">
    <source>
        <dbReference type="Proteomes" id="UP000184225"/>
    </source>
</evidence>